<evidence type="ECO:0000256" key="4">
    <source>
        <dbReference type="SAM" id="MobiDB-lite"/>
    </source>
</evidence>
<comment type="caution">
    <text evidence="6">The sequence shown here is derived from an EMBL/GenBank/DDBJ whole genome shotgun (WGS) entry which is preliminary data.</text>
</comment>
<feature type="region of interest" description="Disordered" evidence="4">
    <location>
        <begin position="154"/>
        <end position="181"/>
    </location>
</feature>
<proteinExistence type="inferred from homology"/>
<dbReference type="SUPFAM" id="SSF52080">
    <property type="entry name" value="Ribosomal proteins L15p and L18e"/>
    <property type="match status" value="2"/>
</dbReference>
<dbReference type="InterPro" id="IPR036227">
    <property type="entry name" value="Ribosomal_uL15/eL18_sf"/>
</dbReference>
<evidence type="ECO:0000313" key="6">
    <source>
        <dbReference type="EMBL" id="RJE20489.1"/>
    </source>
</evidence>
<dbReference type="PANTHER" id="PTHR12934:SF11">
    <property type="entry name" value="LARGE RIBOSOMAL SUBUNIT PROTEIN UL15M"/>
    <property type="match status" value="1"/>
</dbReference>
<dbReference type="OrthoDB" id="361383at2759"/>
<keyword evidence="3" id="KW-0687">Ribonucleoprotein</keyword>
<dbReference type="InterPro" id="IPR021131">
    <property type="entry name" value="Ribosomal_uL15/eL18"/>
</dbReference>
<comment type="similarity">
    <text evidence="1">Belongs to the universal ribosomal protein uL15 family.</text>
</comment>
<feature type="domain" description="Large ribosomal subunit protein uL15/eL18" evidence="5">
    <location>
        <begin position="112"/>
        <end position="217"/>
    </location>
</feature>
<accession>A0A3A2ZBG6</accession>
<dbReference type="Pfam" id="PF00828">
    <property type="entry name" value="Ribosomal_L27A"/>
    <property type="match status" value="1"/>
</dbReference>
<evidence type="ECO:0000313" key="7">
    <source>
        <dbReference type="Proteomes" id="UP000266188"/>
    </source>
</evidence>
<dbReference type="NCBIfam" id="TIGR01071">
    <property type="entry name" value="rplO_bact"/>
    <property type="match status" value="1"/>
</dbReference>
<dbReference type="Gene3D" id="3.100.10.10">
    <property type="match status" value="1"/>
</dbReference>
<name>A0A3A2ZBG6_9EURO</name>
<dbReference type="GO" id="GO:0006412">
    <property type="term" value="P:translation"/>
    <property type="evidence" value="ECO:0007669"/>
    <property type="project" value="InterPro"/>
</dbReference>
<protein>
    <recommendedName>
        <fullName evidence="5">Large ribosomal subunit protein uL15/eL18 domain-containing protein</fullName>
    </recommendedName>
</protein>
<dbReference type="InterPro" id="IPR005749">
    <property type="entry name" value="Ribosomal_uL15_bac-type"/>
</dbReference>
<dbReference type="HAMAP" id="MF_01341">
    <property type="entry name" value="Ribosomal_uL15"/>
    <property type="match status" value="1"/>
</dbReference>
<evidence type="ECO:0000256" key="1">
    <source>
        <dbReference type="ARBA" id="ARBA00007320"/>
    </source>
</evidence>
<dbReference type="STRING" id="2070753.A0A3A2ZBG6"/>
<sequence length="350" mass="38251">MPPRLPALPRQLHQFLSRHLQPSFSLLLPQFQHQSRNAHILASLSDTPGAYNKRIRRGRGPASGKGKTSGRGHKGQKQHGKVPAGFTGGQTPEEIVHGKRGFKNIFSADLAPINLDRIQYWIDQKRIDPSRPITVRELADSKCIHNPREGVKLLAHSVPPRPSPSSSSPSTSASMIPPPVSSSAKATAALKQPLHLVVSRASASAIAAVEAAGGSVTTRYYTRASIKRIMRRETHPFVSMAFTKESCSEGLLAAARLPADAIRPAGPGDAEGGSKISESKVMAAKGYKYRLPDPVARRDIEYYRDPAKRGYLSHLLRPLEGPSLFFRSPLERKTAAGVKKEKVLPENRLW</sequence>
<organism evidence="6 7">
    <name type="scientific">Aspergillus sclerotialis</name>
    <dbReference type="NCBI Taxonomy" id="2070753"/>
    <lineage>
        <taxon>Eukaryota</taxon>
        <taxon>Fungi</taxon>
        <taxon>Dikarya</taxon>
        <taxon>Ascomycota</taxon>
        <taxon>Pezizomycotina</taxon>
        <taxon>Eurotiomycetes</taxon>
        <taxon>Eurotiomycetidae</taxon>
        <taxon>Eurotiales</taxon>
        <taxon>Aspergillaceae</taxon>
        <taxon>Aspergillus</taxon>
        <taxon>Aspergillus subgen. Polypaecilum</taxon>
    </lineage>
</organism>
<evidence type="ECO:0000259" key="5">
    <source>
        <dbReference type="Pfam" id="PF00828"/>
    </source>
</evidence>
<dbReference type="GO" id="GO:0003735">
    <property type="term" value="F:structural constituent of ribosome"/>
    <property type="evidence" value="ECO:0007669"/>
    <property type="project" value="InterPro"/>
</dbReference>
<reference evidence="7" key="1">
    <citation type="submission" date="2017-02" db="EMBL/GenBank/DDBJ databases">
        <authorList>
            <person name="Tafer H."/>
            <person name="Lopandic K."/>
        </authorList>
    </citation>
    <scope>NUCLEOTIDE SEQUENCE [LARGE SCALE GENOMIC DNA]</scope>
    <source>
        <strain evidence="7">CBS 366.77</strain>
    </source>
</reference>
<evidence type="ECO:0000256" key="2">
    <source>
        <dbReference type="ARBA" id="ARBA00022980"/>
    </source>
</evidence>
<feature type="region of interest" description="Disordered" evidence="4">
    <location>
        <begin position="49"/>
        <end position="89"/>
    </location>
</feature>
<feature type="compositionally biased region" description="Low complexity" evidence="4">
    <location>
        <begin position="164"/>
        <end position="175"/>
    </location>
</feature>
<dbReference type="Proteomes" id="UP000266188">
    <property type="component" value="Unassembled WGS sequence"/>
</dbReference>
<evidence type="ECO:0000256" key="3">
    <source>
        <dbReference type="ARBA" id="ARBA00023274"/>
    </source>
</evidence>
<dbReference type="GO" id="GO:0005762">
    <property type="term" value="C:mitochondrial large ribosomal subunit"/>
    <property type="evidence" value="ECO:0007669"/>
    <property type="project" value="TreeGrafter"/>
</dbReference>
<dbReference type="InterPro" id="IPR030878">
    <property type="entry name" value="Ribosomal_uL15"/>
</dbReference>
<dbReference type="AlphaFoldDB" id="A0A3A2ZBG6"/>
<feature type="compositionally biased region" description="Basic residues" evidence="4">
    <location>
        <begin position="68"/>
        <end position="80"/>
    </location>
</feature>
<gene>
    <name evidence="6" type="ORF">PHISCL_07181</name>
</gene>
<keyword evidence="2" id="KW-0689">Ribosomal protein</keyword>
<keyword evidence="7" id="KW-1185">Reference proteome</keyword>
<dbReference type="PANTHER" id="PTHR12934">
    <property type="entry name" value="50S RIBOSOMAL PROTEIN L15"/>
    <property type="match status" value="1"/>
</dbReference>
<dbReference type="EMBL" id="MVGC01000303">
    <property type="protein sequence ID" value="RJE20489.1"/>
    <property type="molecule type" value="Genomic_DNA"/>
</dbReference>